<dbReference type="NCBIfam" id="TIGR02141">
    <property type="entry name" value="modB_ABC"/>
    <property type="match status" value="1"/>
</dbReference>
<comment type="similarity">
    <text evidence="3 11">Belongs to the binding-protein-dependent transport system permease family. CysTW subfamily.</text>
</comment>
<evidence type="ECO:0000256" key="1">
    <source>
        <dbReference type="ARBA" id="ARBA00002949"/>
    </source>
</evidence>
<comment type="subcellular location">
    <subcellularLocation>
        <location evidence="2 10">Cell membrane</location>
        <topology evidence="2 10">Multi-pass membrane protein</topology>
    </subcellularLocation>
</comment>
<evidence type="ECO:0000256" key="3">
    <source>
        <dbReference type="ARBA" id="ARBA00007069"/>
    </source>
</evidence>
<keyword evidence="9 10" id="KW-0472">Membrane</keyword>
<dbReference type="InterPro" id="IPR000515">
    <property type="entry name" value="MetI-like"/>
</dbReference>
<evidence type="ECO:0000256" key="8">
    <source>
        <dbReference type="ARBA" id="ARBA00022989"/>
    </source>
</evidence>
<evidence type="ECO:0000313" key="13">
    <source>
        <dbReference type="EMBL" id="QDS96226.1"/>
    </source>
</evidence>
<proteinExistence type="inferred from homology"/>
<comment type="function">
    <text evidence="1 11">Part of the binding-protein-dependent transport system for molybdenum; probably responsible for the translocation of the substrate across the membrane.</text>
</comment>
<protein>
    <recommendedName>
        <fullName evidence="11">Molybdenum transport system permease</fullName>
    </recommendedName>
</protein>
<evidence type="ECO:0000256" key="2">
    <source>
        <dbReference type="ARBA" id="ARBA00004651"/>
    </source>
</evidence>
<feature type="transmembrane region" description="Helical" evidence="10">
    <location>
        <begin position="143"/>
        <end position="169"/>
    </location>
</feature>
<dbReference type="SUPFAM" id="SSF161098">
    <property type="entry name" value="MetI-like"/>
    <property type="match status" value="1"/>
</dbReference>
<evidence type="ECO:0000256" key="4">
    <source>
        <dbReference type="ARBA" id="ARBA00022448"/>
    </source>
</evidence>
<feature type="domain" description="ABC transmembrane type-1" evidence="12">
    <location>
        <begin position="6"/>
        <end position="210"/>
    </location>
</feature>
<feature type="transmembrane region" description="Helical" evidence="10">
    <location>
        <begin position="189"/>
        <end position="210"/>
    </location>
</feature>
<sequence length="225" mass="24041">MDWLAIGLTLKLAFFTTLILLVGGLPIGYWLATTRSRFRLLIEALVTLPLVLPPTVLGFYLLTASGSQSWAGQLFESLTGSKIAFTFAGILAGSVIVNLPFAVRPFTAAFANLDRQLLEASWCLGESKWNTLRRIGLPLCWPGILAGIVLTFAHTVGEFGVVLMIGGNLPGVTRTLSISIYDDVQALDYAAAGRTSLLLLSSAIVAILIAHSLSPRGAMRQGGPR</sequence>
<keyword evidence="8 10" id="KW-1133">Transmembrane helix</keyword>
<dbReference type="RefSeq" id="WP_145354399.1">
    <property type="nucleotide sequence ID" value="NZ_CP036262.1"/>
</dbReference>
<dbReference type="PANTHER" id="PTHR30183">
    <property type="entry name" value="MOLYBDENUM TRANSPORT SYSTEM PERMEASE PROTEIN MODB"/>
    <property type="match status" value="1"/>
</dbReference>
<dbReference type="CDD" id="cd06261">
    <property type="entry name" value="TM_PBP2"/>
    <property type="match status" value="1"/>
</dbReference>
<keyword evidence="7 10" id="KW-0812">Transmembrane</keyword>
<dbReference type="GO" id="GO:0015098">
    <property type="term" value="F:molybdate ion transmembrane transporter activity"/>
    <property type="evidence" value="ECO:0007669"/>
    <property type="project" value="UniProtKB-UniRule"/>
</dbReference>
<reference evidence="13 14" key="1">
    <citation type="submission" date="2019-02" db="EMBL/GenBank/DDBJ databases">
        <title>Deep-cultivation of Planctomycetes and their phenomic and genomic characterization uncovers novel biology.</title>
        <authorList>
            <person name="Wiegand S."/>
            <person name="Jogler M."/>
            <person name="Boedeker C."/>
            <person name="Pinto D."/>
            <person name="Vollmers J."/>
            <person name="Rivas-Marin E."/>
            <person name="Kohn T."/>
            <person name="Peeters S.H."/>
            <person name="Heuer A."/>
            <person name="Rast P."/>
            <person name="Oberbeckmann S."/>
            <person name="Bunk B."/>
            <person name="Jeske O."/>
            <person name="Meyerdierks A."/>
            <person name="Storesund J.E."/>
            <person name="Kallscheuer N."/>
            <person name="Luecker S."/>
            <person name="Lage O.M."/>
            <person name="Pohl T."/>
            <person name="Merkel B.J."/>
            <person name="Hornburger P."/>
            <person name="Mueller R.-W."/>
            <person name="Bruemmer F."/>
            <person name="Labrenz M."/>
            <person name="Spormann A.M."/>
            <person name="Op den Camp H."/>
            <person name="Overmann J."/>
            <person name="Amann R."/>
            <person name="Jetten M.S.M."/>
            <person name="Mascher T."/>
            <person name="Medema M.H."/>
            <person name="Devos D.P."/>
            <person name="Kaster A.-K."/>
            <person name="Ovreas L."/>
            <person name="Rohde M."/>
            <person name="Galperin M.Y."/>
            <person name="Jogler C."/>
        </authorList>
    </citation>
    <scope>NUCLEOTIDE SEQUENCE [LARGE SCALE GENOMIC DNA]</scope>
    <source>
        <strain evidence="13 14">FF011L</strain>
    </source>
</reference>
<keyword evidence="6 11" id="KW-0500">Molybdenum</keyword>
<dbReference type="KEGG" id="rml:FF011L_50340"/>
<keyword evidence="4 10" id="KW-0813">Transport</keyword>
<evidence type="ECO:0000256" key="10">
    <source>
        <dbReference type="RuleBase" id="RU363032"/>
    </source>
</evidence>
<evidence type="ECO:0000256" key="11">
    <source>
        <dbReference type="RuleBase" id="RU365097"/>
    </source>
</evidence>
<name>A0A517MMW3_9BACT</name>
<dbReference type="InterPro" id="IPR035906">
    <property type="entry name" value="MetI-like_sf"/>
</dbReference>
<dbReference type="AlphaFoldDB" id="A0A517MMW3"/>
<dbReference type="PROSITE" id="PS50928">
    <property type="entry name" value="ABC_TM1"/>
    <property type="match status" value="1"/>
</dbReference>
<dbReference type="InterPro" id="IPR011867">
    <property type="entry name" value="ModB_ABC"/>
</dbReference>
<gene>
    <name evidence="13" type="primary">modB</name>
    <name evidence="13" type="ORF">FF011L_50340</name>
</gene>
<evidence type="ECO:0000313" key="14">
    <source>
        <dbReference type="Proteomes" id="UP000320672"/>
    </source>
</evidence>
<keyword evidence="14" id="KW-1185">Reference proteome</keyword>
<feature type="transmembrane region" description="Helical" evidence="10">
    <location>
        <begin position="44"/>
        <end position="63"/>
    </location>
</feature>
<dbReference type="OrthoDB" id="9795403at2"/>
<dbReference type="EMBL" id="CP036262">
    <property type="protein sequence ID" value="QDS96226.1"/>
    <property type="molecule type" value="Genomic_DNA"/>
</dbReference>
<organism evidence="13 14">
    <name type="scientific">Roseimaritima multifibrata</name>
    <dbReference type="NCBI Taxonomy" id="1930274"/>
    <lineage>
        <taxon>Bacteria</taxon>
        <taxon>Pseudomonadati</taxon>
        <taxon>Planctomycetota</taxon>
        <taxon>Planctomycetia</taxon>
        <taxon>Pirellulales</taxon>
        <taxon>Pirellulaceae</taxon>
        <taxon>Roseimaritima</taxon>
    </lineage>
</organism>
<evidence type="ECO:0000259" key="12">
    <source>
        <dbReference type="PROSITE" id="PS50928"/>
    </source>
</evidence>
<keyword evidence="5 11" id="KW-1003">Cell membrane</keyword>
<evidence type="ECO:0000256" key="7">
    <source>
        <dbReference type="ARBA" id="ARBA00022692"/>
    </source>
</evidence>
<dbReference type="GO" id="GO:0005886">
    <property type="term" value="C:plasma membrane"/>
    <property type="evidence" value="ECO:0007669"/>
    <property type="project" value="UniProtKB-SubCell"/>
</dbReference>
<evidence type="ECO:0000256" key="5">
    <source>
        <dbReference type="ARBA" id="ARBA00022475"/>
    </source>
</evidence>
<evidence type="ECO:0000256" key="6">
    <source>
        <dbReference type="ARBA" id="ARBA00022505"/>
    </source>
</evidence>
<dbReference type="Pfam" id="PF00528">
    <property type="entry name" value="BPD_transp_1"/>
    <property type="match status" value="1"/>
</dbReference>
<dbReference type="PANTHER" id="PTHR30183:SF8">
    <property type="entry name" value="MOLYBDENUM TRANSPORT SYSTEM PERMEASE"/>
    <property type="match status" value="1"/>
</dbReference>
<dbReference type="Gene3D" id="1.10.3720.10">
    <property type="entry name" value="MetI-like"/>
    <property type="match status" value="1"/>
</dbReference>
<feature type="transmembrane region" description="Helical" evidence="10">
    <location>
        <begin position="12"/>
        <end position="32"/>
    </location>
</feature>
<accession>A0A517MMW3</accession>
<feature type="transmembrane region" description="Helical" evidence="10">
    <location>
        <begin position="83"/>
        <end position="103"/>
    </location>
</feature>
<evidence type="ECO:0000256" key="9">
    <source>
        <dbReference type="ARBA" id="ARBA00023136"/>
    </source>
</evidence>
<dbReference type="Proteomes" id="UP000320672">
    <property type="component" value="Chromosome"/>
</dbReference>